<dbReference type="InterPro" id="IPR016035">
    <property type="entry name" value="Acyl_Trfase/lysoPLipase"/>
</dbReference>
<sequence length="587" mass="64140">MRHNCSYIITYLIKAVVDSARDQAIPTSPSGTYAPTRLPCPRNLLVRQPTVQGPLSAGETDYLATKAAKSIPLWRDYLSQVGLLDFDIDRFLGFTGPGRPALTLPNFGFAISGGGARAGLVGAGILNGFDLRNEEAKKAKTGGLLQLANYAVGLSGGSWLLGSWATSNFPTFTSLNKTVWRLTEPEAIYKLHTMKQIDRDLKTASQKSQAGFETSIVDAWAQLIIDHTINTTEHANAVLLSSVQNLTGYTSHYAPFIVVTATSRPGGKGDMTLENPVYEFTPLEFGTWHPSLNAFIPIDYLGTSFFQGRRLAGEECVVGFDSMGNIFSVSSSTEGQPFLLALFHKFLNMLTGNVFDEAIIPNPFRGLGLSFGLGSAYPGAEDEDLYLADSSLSGETLPMWPLIQPARKLDVIIAVDSSNRAKPSLNLHVYPNGSSLYNSYAKTLAPEYKAYNFPRIPNPFTGEFTRLGYHQRPVFFGCNQLNASLIIYLPNHFVVASTDAPTTQIQFRHTEIDNYFTNGFAIATQASEPTQKLSDALEDELARAGPSSSVEWSVCLACALIDRQQTRNGLSRTGQCQSCFEFYCSVP</sequence>
<evidence type="ECO:0000256" key="1">
    <source>
        <dbReference type="ARBA" id="ARBA00008780"/>
    </source>
</evidence>
<protein>
    <recommendedName>
        <fullName evidence="2 9">Lysophospholipase</fullName>
        <ecNumber evidence="2 9">3.1.1.5</ecNumber>
    </recommendedName>
</protein>
<evidence type="ECO:0000256" key="9">
    <source>
        <dbReference type="RuleBase" id="RU362103"/>
    </source>
</evidence>
<proteinExistence type="inferred from homology"/>
<keyword evidence="4 8" id="KW-0378">Hydrolase</keyword>
<keyword evidence="3" id="KW-0732">Signal</keyword>
<keyword evidence="12" id="KW-1185">Reference proteome</keyword>
<evidence type="ECO:0000256" key="8">
    <source>
        <dbReference type="PROSITE-ProRule" id="PRU00555"/>
    </source>
</evidence>
<dbReference type="GO" id="GO:0046475">
    <property type="term" value="P:glycerophospholipid catabolic process"/>
    <property type="evidence" value="ECO:0007669"/>
    <property type="project" value="TreeGrafter"/>
</dbReference>
<evidence type="ECO:0000313" key="12">
    <source>
        <dbReference type="Proteomes" id="UP000886653"/>
    </source>
</evidence>
<comment type="catalytic activity">
    <reaction evidence="9">
        <text>a 1-acyl-sn-glycero-3-phosphocholine + H2O = sn-glycerol 3-phosphocholine + a fatty acid + H(+)</text>
        <dbReference type="Rhea" id="RHEA:15177"/>
        <dbReference type="ChEBI" id="CHEBI:15377"/>
        <dbReference type="ChEBI" id="CHEBI:15378"/>
        <dbReference type="ChEBI" id="CHEBI:16870"/>
        <dbReference type="ChEBI" id="CHEBI:28868"/>
        <dbReference type="ChEBI" id="CHEBI:58168"/>
        <dbReference type="EC" id="3.1.1.5"/>
    </reaction>
</comment>
<dbReference type="EC" id="3.1.1.5" evidence="2 9"/>
<dbReference type="GO" id="GO:0005829">
    <property type="term" value="C:cytosol"/>
    <property type="evidence" value="ECO:0007669"/>
    <property type="project" value="TreeGrafter"/>
</dbReference>
<evidence type="ECO:0000256" key="5">
    <source>
        <dbReference type="ARBA" id="ARBA00022963"/>
    </source>
</evidence>
<dbReference type="GO" id="GO:0004623">
    <property type="term" value="F:phospholipase A2 activity"/>
    <property type="evidence" value="ECO:0007669"/>
    <property type="project" value="TreeGrafter"/>
</dbReference>
<keyword evidence="7" id="KW-0325">Glycoprotein</keyword>
<dbReference type="PROSITE" id="PS51210">
    <property type="entry name" value="PLA2C"/>
    <property type="match status" value="1"/>
</dbReference>
<gene>
    <name evidence="11" type="ORF">CROQUDRAFT_669776</name>
</gene>
<dbReference type="Proteomes" id="UP000886653">
    <property type="component" value="Unassembled WGS sequence"/>
</dbReference>
<evidence type="ECO:0000256" key="3">
    <source>
        <dbReference type="ARBA" id="ARBA00022729"/>
    </source>
</evidence>
<dbReference type="InterPro" id="IPR002642">
    <property type="entry name" value="LysoPLipase_cat_dom"/>
</dbReference>
<organism evidence="11 12">
    <name type="scientific">Cronartium quercuum f. sp. fusiforme G11</name>
    <dbReference type="NCBI Taxonomy" id="708437"/>
    <lineage>
        <taxon>Eukaryota</taxon>
        <taxon>Fungi</taxon>
        <taxon>Dikarya</taxon>
        <taxon>Basidiomycota</taxon>
        <taxon>Pucciniomycotina</taxon>
        <taxon>Pucciniomycetes</taxon>
        <taxon>Pucciniales</taxon>
        <taxon>Coleosporiaceae</taxon>
        <taxon>Cronartium</taxon>
    </lineage>
</organism>
<dbReference type="PANTHER" id="PTHR10728">
    <property type="entry name" value="CYTOSOLIC PHOSPHOLIPASE A2"/>
    <property type="match status" value="1"/>
</dbReference>
<feature type="domain" description="PLA2c" evidence="10">
    <location>
        <begin position="39"/>
        <end position="587"/>
    </location>
</feature>
<accession>A0A9P6TDS6</accession>
<dbReference type="PANTHER" id="PTHR10728:SF33">
    <property type="entry name" value="LYSOPHOSPHOLIPASE 1-RELATED"/>
    <property type="match status" value="1"/>
</dbReference>
<dbReference type="AlphaFoldDB" id="A0A9P6TDS6"/>
<evidence type="ECO:0000256" key="6">
    <source>
        <dbReference type="ARBA" id="ARBA00023098"/>
    </source>
</evidence>
<dbReference type="EMBL" id="MU167234">
    <property type="protein sequence ID" value="KAG0148746.1"/>
    <property type="molecule type" value="Genomic_DNA"/>
</dbReference>
<evidence type="ECO:0000313" key="11">
    <source>
        <dbReference type="EMBL" id="KAG0148746.1"/>
    </source>
</evidence>
<keyword evidence="6 8" id="KW-0443">Lipid metabolism</keyword>
<evidence type="ECO:0000256" key="7">
    <source>
        <dbReference type="ARBA" id="ARBA00023180"/>
    </source>
</evidence>
<name>A0A9P6TDS6_9BASI</name>
<reference evidence="11" key="1">
    <citation type="submission" date="2013-11" db="EMBL/GenBank/DDBJ databases">
        <title>Genome sequence of the fusiform rust pathogen reveals effectors for host alternation and coevolution with pine.</title>
        <authorList>
            <consortium name="DOE Joint Genome Institute"/>
            <person name="Smith K."/>
            <person name="Pendleton A."/>
            <person name="Kubisiak T."/>
            <person name="Anderson C."/>
            <person name="Salamov A."/>
            <person name="Aerts A."/>
            <person name="Riley R."/>
            <person name="Clum A."/>
            <person name="Lindquist E."/>
            <person name="Ence D."/>
            <person name="Campbell M."/>
            <person name="Kronenberg Z."/>
            <person name="Feau N."/>
            <person name="Dhillon B."/>
            <person name="Hamelin R."/>
            <person name="Burleigh J."/>
            <person name="Smith J."/>
            <person name="Yandell M."/>
            <person name="Nelson C."/>
            <person name="Grigoriev I."/>
            <person name="Davis J."/>
        </authorList>
    </citation>
    <scope>NUCLEOTIDE SEQUENCE</scope>
    <source>
        <strain evidence="11">G11</strain>
    </source>
</reference>
<dbReference type="SUPFAM" id="SSF52151">
    <property type="entry name" value="FabD/lysophospholipase-like"/>
    <property type="match status" value="1"/>
</dbReference>
<keyword evidence="5 8" id="KW-0442">Lipid degradation</keyword>
<evidence type="ECO:0000256" key="4">
    <source>
        <dbReference type="ARBA" id="ARBA00022801"/>
    </source>
</evidence>
<dbReference type="Gene3D" id="3.40.1090.10">
    <property type="entry name" value="Cytosolic phospholipase A2 catalytic domain"/>
    <property type="match status" value="1"/>
</dbReference>
<evidence type="ECO:0000256" key="2">
    <source>
        <dbReference type="ARBA" id="ARBA00013274"/>
    </source>
</evidence>
<dbReference type="SMART" id="SM00022">
    <property type="entry name" value="PLAc"/>
    <property type="match status" value="1"/>
</dbReference>
<comment type="caution">
    <text evidence="11">The sequence shown here is derived from an EMBL/GenBank/DDBJ whole genome shotgun (WGS) entry which is preliminary data.</text>
</comment>
<dbReference type="OrthoDB" id="4084751at2759"/>
<comment type="similarity">
    <text evidence="1 9">Belongs to the lysophospholipase family.</text>
</comment>
<evidence type="ECO:0000259" key="10">
    <source>
        <dbReference type="PROSITE" id="PS51210"/>
    </source>
</evidence>
<dbReference type="GO" id="GO:0004622">
    <property type="term" value="F:phosphatidylcholine lysophospholipase activity"/>
    <property type="evidence" value="ECO:0007669"/>
    <property type="project" value="UniProtKB-EC"/>
</dbReference>
<dbReference type="Pfam" id="PF01735">
    <property type="entry name" value="PLA2_B"/>
    <property type="match status" value="1"/>
</dbReference>